<dbReference type="InterPro" id="IPR039424">
    <property type="entry name" value="SBP_5"/>
</dbReference>
<feature type="signal peptide" evidence="4">
    <location>
        <begin position="1"/>
        <end position="33"/>
    </location>
</feature>
<organism evidence="6 7">
    <name type="scientific">Pseudonocardia yuanmonensis</name>
    <dbReference type="NCBI Taxonomy" id="1095914"/>
    <lineage>
        <taxon>Bacteria</taxon>
        <taxon>Bacillati</taxon>
        <taxon>Actinomycetota</taxon>
        <taxon>Actinomycetes</taxon>
        <taxon>Pseudonocardiales</taxon>
        <taxon>Pseudonocardiaceae</taxon>
        <taxon>Pseudonocardia</taxon>
    </lineage>
</organism>
<dbReference type="RefSeq" id="WP_345377939.1">
    <property type="nucleotide sequence ID" value="NZ_BAABIC010000001.1"/>
</dbReference>
<dbReference type="Proteomes" id="UP001500325">
    <property type="component" value="Unassembled WGS sequence"/>
</dbReference>
<keyword evidence="2" id="KW-0813">Transport</keyword>
<dbReference type="Pfam" id="PF00496">
    <property type="entry name" value="SBP_bac_5"/>
    <property type="match status" value="1"/>
</dbReference>
<protein>
    <submittedName>
        <fullName evidence="6">ABC transporter substrate-binding protein</fullName>
    </submittedName>
</protein>
<dbReference type="SUPFAM" id="SSF53850">
    <property type="entry name" value="Periplasmic binding protein-like II"/>
    <property type="match status" value="1"/>
</dbReference>
<keyword evidence="7" id="KW-1185">Reference proteome</keyword>
<dbReference type="Gene3D" id="3.90.76.10">
    <property type="entry name" value="Dipeptide-binding Protein, Domain 1"/>
    <property type="match status" value="1"/>
</dbReference>
<gene>
    <name evidence="6" type="ORF">GCM10023215_04340</name>
</gene>
<dbReference type="PROSITE" id="PS51257">
    <property type="entry name" value="PROKAR_LIPOPROTEIN"/>
    <property type="match status" value="1"/>
</dbReference>
<feature type="domain" description="Solute-binding protein family 5" evidence="5">
    <location>
        <begin position="86"/>
        <end position="428"/>
    </location>
</feature>
<proteinExistence type="inferred from homology"/>
<evidence type="ECO:0000259" key="5">
    <source>
        <dbReference type="Pfam" id="PF00496"/>
    </source>
</evidence>
<sequence length="519" mass="55780">MRRIRAVVRGTAVALLLGLVAACAPLPSGGGQAAGPSGPADPNAIFGWAHIVGLSRFDPHRATSSYDNTFLFLTYDRLVHVDKDLNPVPGLATSWRFSPDGRALDLQLREGVTFHDGTPFDAAAVKANIERAKTVEGSSVRNELASVQSVDVTGPLAVRLTLSTPNAALPLILSDRAGAMVSPAAFDDPDLDQAPVGAGMFRVASYQPQAKIEYRRVDGYWDPAAVQVAGVDMYVYVDPTTRLNALRTGKIDGSIISAEQVPEAEAAGLRLERGRSNNFYFFHPNRSRSEFGKLEVRQALAHAINRKAIVDSVFRGYATVSEQPLPGWSFAHNPDLPPEPHPYAPERARQLLAQAGLPNGFAFEALVPSSPDSIRIAEAVQADLAAVGVRMSTRVMEGQQLTDVFFARKEGDLLMGSGGGRADPAQMTALRYLPTGFNNPGGTSTATIERLQQEALATTDQAQRAEIFRRMMQEVSDQVLDGVLFYPESPVATTSQVIGFDPALSDRPEFRGVSKAAAS</sequence>
<dbReference type="Gene3D" id="3.10.105.10">
    <property type="entry name" value="Dipeptide-binding Protein, Domain 3"/>
    <property type="match status" value="1"/>
</dbReference>
<evidence type="ECO:0000256" key="3">
    <source>
        <dbReference type="ARBA" id="ARBA00022729"/>
    </source>
</evidence>
<reference evidence="7" key="1">
    <citation type="journal article" date="2019" name="Int. J. Syst. Evol. Microbiol.">
        <title>The Global Catalogue of Microorganisms (GCM) 10K type strain sequencing project: providing services to taxonomists for standard genome sequencing and annotation.</title>
        <authorList>
            <consortium name="The Broad Institute Genomics Platform"/>
            <consortium name="The Broad Institute Genome Sequencing Center for Infectious Disease"/>
            <person name="Wu L."/>
            <person name="Ma J."/>
        </authorList>
    </citation>
    <scope>NUCLEOTIDE SEQUENCE [LARGE SCALE GENOMIC DNA]</scope>
    <source>
        <strain evidence="7">JCM 18055</strain>
    </source>
</reference>
<feature type="chain" id="PRO_5045473969" evidence="4">
    <location>
        <begin position="34"/>
        <end position="519"/>
    </location>
</feature>
<dbReference type="PANTHER" id="PTHR30290:SF9">
    <property type="entry name" value="OLIGOPEPTIDE-BINDING PROTEIN APPA"/>
    <property type="match status" value="1"/>
</dbReference>
<dbReference type="PANTHER" id="PTHR30290">
    <property type="entry name" value="PERIPLASMIC BINDING COMPONENT OF ABC TRANSPORTER"/>
    <property type="match status" value="1"/>
</dbReference>
<dbReference type="InterPro" id="IPR030678">
    <property type="entry name" value="Peptide/Ni-bd"/>
</dbReference>
<evidence type="ECO:0000313" key="6">
    <source>
        <dbReference type="EMBL" id="GAA4675545.1"/>
    </source>
</evidence>
<accession>A0ABP8VY94</accession>
<dbReference type="InterPro" id="IPR000914">
    <property type="entry name" value="SBP_5_dom"/>
</dbReference>
<evidence type="ECO:0000256" key="2">
    <source>
        <dbReference type="ARBA" id="ARBA00022448"/>
    </source>
</evidence>
<comment type="similarity">
    <text evidence="1">Belongs to the bacterial solute-binding protein 5 family.</text>
</comment>
<evidence type="ECO:0000256" key="1">
    <source>
        <dbReference type="ARBA" id="ARBA00005695"/>
    </source>
</evidence>
<evidence type="ECO:0000256" key="4">
    <source>
        <dbReference type="SAM" id="SignalP"/>
    </source>
</evidence>
<keyword evidence="3 4" id="KW-0732">Signal</keyword>
<evidence type="ECO:0000313" key="7">
    <source>
        <dbReference type="Proteomes" id="UP001500325"/>
    </source>
</evidence>
<dbReference type="PIRSF" id="PIRSF002741">
    <property type="entry name" value="MppA"/>
    <property type="match status" value="1"/>
</dbReference>
<name>A0ABP8VY94_9PSEU</name>
<comment type="caution">
    <text evidence="6">The sequence shown here is derived from an EMBL/GenBank/DDBJ whole genome shotgun (WGS) entry which is preliminary data.</text>
</comment>
<dbReference type="Gene3D" id="3.40.190.10">
    <property type="entry name" value="Periplasmic binding protein-like II"/>
    <property type="match status" value="1"/>
</dbReference>
<dbReference type="EMBL" id="BAABIC010000001">
    <property type="protein sequence ID" value="GAA4675545.1"/>
    <property type="molecule type" value="Genomic_DNA"/>
</dbReference>